<organism evidence="3 4">
    <name type="scientific">Lottia gigantea</name>
    <name type="common">Giant owl limpet</name>
    <dbReference type="NCBI Taxonomy" id="225164"/>
    <lineage>
        <taxon>Eukaryota</taxon>
        <taxon>Metazoa</taxon>
        <taxon>Spiralia</taxon>
        <taxon>Lophotrochozoa</taxon>
        <taxon>Mollusca</taxon>
        <taxon>Gastropoda</taxon>
        <taxon>Patellogastropoda</taxon>
        <taxon>Lottioidea</taxon>
        <taxon>Lottiidae</taxon>
        <taxon>Lottia</taxon>
    </lineage>
</organism>
<dbReference type="Gene3D" id="3.40.50.300">
    <property type="entry name" value="P-loop containing nucleotide triphosphate hydrolases"/>
    <property type="match status" value="1"/>
</dbReference>
<accession>V3Z0Y2</accession>
<reference evidence="3 4" key="1">
    <citation type="journal article" date="2013" name="Nature">
        <title>Insights into bilaterian evolution from three spiralian genomes.</title>
        <authorList>
            <person name="Simakov O."/>
            <person name="Marletaz F."/>
            <person name="Cho S.J."/>
            <person name="Edsinger-Gonzales E."/>
            <person name="Havlak P."/>
            <person name="Hellsten U."/>
            <person name="Kuo D.H."/>
            <person name="Larsson T."/>
            <person name="Lv J."/>
            <person name="Arendt D."/>
            <person name="Savage R."/>
            <person name="Osoegawa K."/>
            <person name="de Jong P."/>
            <person name="Grimwood J."/>
            <person name="Chapman J.A."/>
            <person name="Shapiro H."/>
            <person name="Aerts A."/>
            <person name="Otillar R.P."/>
            <person name="Terry A.Y."/>
            <person name="Boore J.L."/>
            <person name="Grigoriev I.V."/>
            <person name="Lindberg D.R."/>
            <person name="Seaver E.C."/>
            <person name="Weisblat D.A."/>
            <person name="Putnam N.H."/>
            <person name="Rokhsar D.S."/>
        </authorList>
    </citation>
    <scope>NUCLEOTIDE SEQUENCE [LARGE SCALE GENOMIC DNA]</scope>
</reference>
<dbReference type="PROSITE" id="PS51419">
    <property type="entry name" value="RAB"/>
    <property type="match status" value="1"/>
</dbReference>
<dbReference type="InterPro" id="IPR050227">
    <property type="entry name" value="Rab"/>
</dbReference>
<dbReference type="GeneID" id="20248074"/>
<evidence type="ECO:0000313" key="3">
    <source>
        <dbReference type="EMBL" id="ESO84183.1"/>
    </source>
</evidence>
<dbReference type="CTD" id="20248074"/>
<dbReference type="OrthoDB" id="6056409at2759"/>
<dbReference type="GO" id="GO:0003924">
    <property type="term" value="F:GTPase activity"/>
    <property type="evidence" value="ECO:0007669"/>
    <property type="project" value="InterPro"/>
</dbReference>
<dbReference type="Pfam" id="PF00071">
    <property type="entry name" value="Ras"/>
    <property type="match status" value="1"/>
</dbReference>
<dbReference type="InterPro" id="IPR001806">
    <property type="entry name" value="Small_GTPase"/>
</dbReference>
<dbReference type="SMART" id="SM00173">
    <property type="entry name" value="RAS"/>
    <property type="match status" value="1"/>
</dbReference>
<evidence type="ECO:0000256" key="1">
    <source>
        <dbReference type="ARBA" id="ARBA00022741"/>
    </source>
</evidence>
<dbReference type="GO" id="GO:0005525">
    <property type="term" value="F:GTP binding"/>
    <property type="evidence" value="ECO:0007669"/>
    <property type="project" value="UniProtKB-KW"/>
</dbReference>
<dbReference type="KEGG" id="lgi:LOTGIDRAFT_229648"/>
<keyword evidence="4" id="KW-1185">Reference proteome</keyword>
<dbReference type="InterPro" id="IPR027417">
    <property type="entry name" value="P-loop_NTPase"/>
</dbReference>
<keyword evidence="1" id="KW-0547">Nucleotide-binding</keyword>
<dbReference type="STRING" id="225164.V3Z0Y2"/>
<dbReference type="PANTHER" id="PTHR47977">
    <property type="entry name" value="RAS-RELATED PROTEIN RAB"/>
    <property type="match status" value="1"/>
</dbReference>
<protein>
    <submittedName>
        <fullName evidence="3">Uncharacterized protein</fullName>
    </submittedName>
</protein>
<dbReference type="EMBL" id="KB203566">
    <property type="protein sequence ID" value="ESO84183.1"/>
    <property type="molecule type" value="Genomic_DNA"/>
</dbReference>
<dbReference type="OMA" id="TVWKYED"/>
<gene>
    <name evidence="3" type="ORF">LOTGIDRAFT_229648</name>
</gene>
<dbReference type="AlphaFoldDB" id="V3Z0Y2"/>
<evidence type="ECO:0000313" key="4">
    <source>
        <dbReference type="Proteomes" id="UP000030746"/>
    </source>
</evidence>
<name>V3Z0Y2_LOTGI</name>
<dbReference type="PRINTS" id="PR00449">
    <property type="entry name" value="RASTRNSFRMNG"/>
</dbReference>
<evidence type="ECO:0000256" key="2">
    <source>
        <dbReference type="ARBA" id="ARBA00023134"/>
    </source>
</evidence>
<proteinExistence type="predicted"/>
<dbReference type="SMART" id="SM00175">
    <property type="entry name" value="RAB"/>
    <property type="match status" value="1"/>
</dbReference>
<dbReference type="HOGENOM" id="CLU_022574_0_0_1"/>
<dbReference type="Proteomes" id="UP000030746">
    <property type="component" value="Unassembled WGS sequence"/>
</dbReference>
<dbReference type="RefSeq" id="XP_009065304.1">
    <property type="nucleotide sequence ID" value="XM_009067056.1"/>
</dbReference>
<dbReference type="SUPFAM" id="SSF52540">
    <property type="entry name" value="P-loop containing nucleoside triphosphate hydrolases"/>
    <property type="match status" value="1"/>
</dbReference>
<sequence length="452" mass="51197">MGNGASTTKNRNKSNRAQQLPCLKIAIIGDCGVGKTSILVRYVHNQFSPVYSPTHKVAIENIVRKVNIPNHALASITFWDIPGREEFDLYKSYFTNLDAAIVVVDLSEKDSLEMALVWKQLLVNNMYTSTLIDSTPGVKQPSDTYKIQPSTDKYTVPILLLANKLDIVEELNKEEEGCDKLTACVNKVEEYGSKHNFTASVCVSARNGDDSVHQAIQSFIRLILEKYYKPTVKVNKDINTHTASTRTPSSKKPLFQSCGIKQIDEEFERGEKCLRRIQLLIKLNENSLNKFKKKCIKSELAHKDEASLESCVVALKKYFCSPDTEITFEESGGFCTIQPYCSKGEFKMATCYEKIFQTFNNEYSVSVKTILNEFPELDRSLSSIDTRISQLCEEYSNNTETSNTMDTQTDYDQAKSTVEFNRATIVFYQNQIKDKLQSSSKALSKIKTAFLW</sequence>
<keyword evidence="2" id="KW-0342">GTP-binding</keyword>